<evidence type="ECO:0000313" key="2">
    <source>
        <dbReference type="EMBL" id="KAK0744136.1"/>
    </source>
</evidence>
<comment type="caution">
    <text evidence="2">The sequence shown here is derived from an EMBL/GenBank/DDBJ whole genome shotgun (WGS) entry which is preliminary data.</text>
</comment>
<feature type="compositionally biased region" description="Low complexity" evidence="1">
    <location>
        <begin position="284"/>
        <end position="294"/>
    </location>
</feature>
<proteinExistence type="predicted"/>
<feature type="region of interest" description="Disordered" evidence="1">
    <location>
        <begin position="268"/>
        <end position="305"/>
    </location>
</feature>
<organism evidence="2 3">
    <name type="scientific">Schizothecium vesticola</name>
    <dbReference type="NCBI Taxonomy" id="314040"/>
    <lineage>
        <taxon>Eukaryota</taxon>
        <taxon>Fungi</taxon>
        <taxon>Dikarya</taxon>
        <taxon>Ascomycota</taxon>
        <taxon>Pezizomycotina</taxon>
        <taxon>Sordariomycetes</taxon>
        <taxon>Sordariomycetidae</taxon>
        <taxon>Sordariales</taxon>
        <taxon>Schizotheciaceae</taxon>
        <taxon>Schizothecium</taxon>
    </lineage>
</organism>
<feature type="compositionally biased region" description="Polar residues" evidence="1">
    <location>
        <begin position="180"/>
        <end position="192"/>
    </location>
</feature>
<name>A0AA40K333_9PEZI</name>
<feature type="compositionally biased region" description="Pro residues" evidence="1">
    <location>
        <begin position="295"/>
        <end position="305"/>
    </location>
</feature>
<evidence type="ECO:0000313" key="3">
    <source>
        <dbReference type="Proteomes" id="UP001172155"/>
    </source>
</evidence>
<reference evidence="2" key="1">
    <citation type="submission" date="2023-06" db="EMBL/GenBank/DDBJ databases">
        <title>Genome-scale phylogeny and comparative genomics of the fungal order Sordariales.</title>
        <authorList>
            <consortium name="Lawrence Berkeley National Laboratory"/>
            <person name="Hensen N."/>
            <person name="Bonometti L."/>
            <person name="Westerberg I."/>
            <person name="Brannstrom I.O."/>
            <person name="Guillou S."/>
            <person name="Cros-Aarteil S."/>
            <person name="Calhoun S."/>
            <person name="Haridas S."/>
            <person name="Kuo A."/>
            <person name="Mondo S."/>
            <person name="Pangilinan J."/>
            <person name="Riley R."/>
            <person name="LaButti K."/>
            <person name="Andreopoulos B."/>
            <person name="Lipzen A."/>
            <person name="Chen C."/>
            <person name="Yanf M."/>
            <person name="Daum C."/>
            <person name="Ng V."/>
            <person name="Clum A."/>
            <person name="Steindorff A."/>
            <person name="Ohm R."/>
            <person name="Martin F."/>
            <person name="Silar P."/>
            <person name="Natvig D."/>
            <person name="Lalanne C."/>
            <person name="Gautier V."/>
            <person name="Ament-velasquez S.L."/>
            <person name="Kruys A."/>
            <person name="Hutchinson M.I."/>
            <person name="Powell A.J."/>
            <person name="Barry K."/>
            <person name="Miller A.N."/>
            <person name="Grigoriev I.V."/>
            <person name="Debuchy R."/>
            <person name="Gladieux P."/>
            <person name="Thoren M.H."/>
            <person name="Johannesson H."/>
        </authorList>
    </citation>
    <scope>NUCLEOTIDE SEQUENCE</scope>
    <source>
        <strain evidence="2">SMH3187-1</strain>
    </source>
</reference>
<feature type="compositionally biased region" description="Polar residues" evidence="1">
    <location>
        <begin position="268"/>
        <end position="281"/>
    </location>
</feature>
<gene>
    <name evidence="2" type="ORF">B0T18DRAFT_416655</name>
</gene>
<feature type="region of interest" description="Disordered" evidence="1">
    <location>
        <begin position="102"/>
        <end position="126"/>
    </location>
</feature>
<protein>
    <submittedName>
        <fullName evidence="2">Uncharacterized protein</fullName>
    </submittedName>
</protein>
<feature type="compositionally biased region" description="Basic and acidic residues" evidence="1">
    <location>
        <begin position="158"/>
        <end position="176"/>
    </location>
</feature>
<feature type="region of interest" description="Disordered" evidence="1">
    <location>
        <begin position="158"/>
        <end position="197"/>
    </location>
</feature>
<accession>A0AA40K333</accession>
<evidence type="ECO:0000256" key="1">
    <source>
        <dbReference type="SAM" id="MobiDB-lite"/>
    </source>
</evidence>
<dbReference type="Proteomes" id="UP001172155">
    <property type="component" value="Unassembled WGS sequence"/>
</dbReference>
<sequence length="305" mass="33810">MMPWISWDGRGITTRTLHEFGNKLQVISMLMPSGSLSTAKPDDHRGHLQCLLKRLAISSGFLGHTTHTYNSIPSEEEKSLTKRRCCVTRLLLILHMEISVPGFDGSTPSSPRPEKKNTNALSNRDVTSLRRRHWTRRDGPSVPFHWVDLIAAVRHGNKTRDIHNKAERTTTDRDPPPSHPSATRALSNRRSTGPQHGPWPVVPGPWCPGFSCGLGHSPSSATPCFPPQRPARSQMADGRRHPRLVPSSSSVGSFVLELGDPLRASQIDTTTYHTTPPSAENTLRPYHYPPRVHSPSPPHSPHPTS</sequence>
<dbReference type="EMBL" id="JAUKUD010000005">
    <property type="protein sequence ID" value="KAK0744136.1"/>
    <property type="molecule type" value="Genomic_DNA"/>
</dbReference>
<keyword evidence="3" id="KW-1185">Reference proteome</keyword>
<dbReference type="AlphaFoldDB" id="A0AA40K333"/>
<feature type="region of interest" description="Disordered" evidence="1">
    <location>
        <begin position="225"/>
        <end position="248"/>
    </location>
</feature>